<protein>
    <submittedName>
        <fullName evidence="2">Uncharacterized protein</fullName>
    </submittedName>
</protein>
<dbReference type="AlphaFoldDB" id="A0A0E9QQI5"/>
<proteinExistence type="predicted"/>
<reference evidence="2" key="2">
    <citation type="journal article" date="2015" name="Fish Shellfish Immunol.">
        <title>Early steps in the European eel (Anguilla anguilla)-Vibrio vulnificus interaction in the gills: Role of the RtxA13 toxin.</title>
        <authorList>
            <person name="Callol A."/>
            <person name="Pajuelo D."/>
            <person name="Ebbesson L."/>
            <person name="Teles M."/>
            <person name="MacKenzie S."/>
            <person name="Amaro C."/>
        </authorList>
    </citation>
    <scope>NUCLEOTIDE SEQUENCE</scope>
</reference>
<sequence>MNLYSLFHSDSHNSRQPRPEPQSESSFPCHNMHTVCSHTSHSPGPTQGRLFLKFFLRRWPSCLFKDLD</sequence>
<evidence type="ECO:0000256" key="1">
    <source>
        <dbReference type="SAM" id="MobiDB-lite"/>
    </source>
</evidence>
<accession>A0A0E9QQI5</accession>
<name>A0A0E9QQI5_ANGAN</name>
<dbReference type="EMBL" id="GBXM01090234">
    <property type="protein sequence ID" value="JAH18343.1"/>
    <property type="molecule type" value="Transcribed_RNA"/>
</dbReference>
<reference evidence="2" key="1">
    <citation type="submission" date="2014-11" db="EMBL/GenBank/DDBJ databases">
        <authorList>
            <person name="Amaro Gonzalez C."/>
        </authorList>
    </citation>
    <scope>NUCLEOTIDE SEQUENCE</scope>
</reference>
<feature type="region of interest" description="Disordered" evidence="1">
    <location>
        <begin position="1"/>
        <end position="27"/>
    </location>
</feature>
<organism evidence="2">
    <name type="scientific">Anguilla anguilla</name>
    <name type="common">European freshwater eel</name>
    <name type="synonym">Muraena anguilla</name>
    <dbReference type="NCBI Taxonomy" id="7936"/>
    <lineage>
        <taxon>Eukaryota</taxon>
        <taxon>Metazoa</taxon>
        <taxon>Chordata</taxon>
        <taxon>Craniata</taxon>
        <taxon>Vertebrata</taxon>
        <taxon>Euteleostomi</taxon>
        <taxon>Actinopterygii</taxon>
        <taxon>Neopterygii</taxon>
        <taxon>Teleostei</taxon>
        <taxon>Anguilliformes</taxon>
        <taxon>Anguillidae</taxon>
        <taxon>Anguilla</taxon>
    </lineage>
</organism>
<evidence type="ECO:0000313" key="2">
    <source>
        <dbReference type="EMBL" id="JAH18343.1"/>
    </source>
</evidence>